<evidence type="ECO:0000256" key="1">
    <source>
        <dbReference type="SAM" id="SignalP"/>
    </source>
</evidence>
<keyword evidence="4" id="KW-1185">Reference proteome</keyword>
<dbReference type="Proteomes" id="UP001150924">
    <property type="component" value="Unassembled WGS sequence"/>
</dbReference>
<keyword evidence="1" id="KW-0732">Signal</keyword>
<proteinExistence type="predicted"/>
<dbReference type="AlphaFoldDB" id="A0A9X3IUQ7"/>
<evidence type="ECO:0000259" key="2">
    <source>
        <dbReference type="Pfam" id="PF22211"/>
    </source>
</evidence>
<dbReference type="Pfam" id="PF22211">
    <property type="entry name" value="Tsi3"/>
    <property type="match status" value="1"/>
</dbReference>
<dbReference type="InterPro" id="IPR054004">
    <property type="entry name" value="Tsi3"/>
</dbReference>
<protein>
    <recommendedName>
        <fullName evidence="2">Type six secretion immunity 3 domain-containing protein</fullName>
    </recommendedName>
</protein>
<feature type="domain" description="Type six secretion immunity 3" evidence="2">
    <location>
        <begin position="34"/>
        <end position="143"/>
    </location>
</feature>
<comment type="caution">
    <text evidence="3">The sequence shown here is derived from an EMBL/GenBank/DDBJ whole genome shotgun (WGS) entry which is preliminary data.</text>
</comment>
<dbReference type="Gene3D" id="2.60.120.1690">
    <property type="match status" value="1"/>
</dbReference>
<evidence type="ECO:0000313" key="4">
    <source>
        <dbReference type="Proteomes" id="UP001150924"/>
    </source>
</evidence>
<organism evidence="3 4">
    <name type="scientific">Nannocystis pusilla</name>
    <dbReference type="NCBI Taxonomy" id="889268"/>
    <lineage>
        <taxon>Bacteria</taxon>
        <taxon>Pseudomonadati</taxon>
        <taxon>Myxococcota</taxon>
        <taxon>Polyangia</taxon>
        <taxon>Nannocystales</taxon>
        <taxon>Nannocystaceae</taxon>
        <taxon>Nannocystis</taxon>
    </lineage>
</organism>
<feature type="chain" id="PRO_5040876390" description="Type six secretion immunity 3 domain-containing protein" evidence="1">
    <location>
        <begin position="23"/>
        <end position="146"/>
    </location>
</feature>
<dbReference type="PROSITE" id="PS51257">
    <property type="entry name" value="PROKAR_LIPOPROTEIN"/>
    <property type="match status" value="1"/>
</dbReference>
<accession>A0A9X3IUQ7</accession>
<gene>
    <name evidence="3" type="ORF">OV079_07465</name>
</gene>
<feature type="signal peptide" evidence="1">
    <location>
        <begin position="1"/>
        <end position="22"/>
    </location>
</feature>
<name>A0A9X3IUQ7_9BACT</name>
<evidence type="ECO:0000313" key="3">
    <source>
        <dbReference type="EMBL" id="MCY1005412.1"/>
    </source>
</evidence>
<reference evidence="3" key="1">
    <citation type="submission" date="2022-11" db="EMBL/GenBank/DDBJ databases">
        <title>Minimal conservation of predation-associated metabolite biosynthetic gene clusters underscores biosynthetic potential of Myxococcota including descriptions for ten novel species: Archangium lansinium sp. nov., Myxococcus landrumus sp. nov., Nannocystis bai.</title>
        <authorList>
            <person name="Ahearne A."/>
            <person name="Stevens C."/>
            <person name="Phillips K."/>
        </authorList>
    </citation>
    <scope>NUCLEOTIDE SEQUENCE</scope>
    <source>
        <strain evidence="3">Na p29</strain>
    </source>
</reference>
<dbReference type="InterPro" id="IPR053762">
    <property type="entry name" value="Toxin-Sub_Inhibitor_sf"/>
</dbReference>
<dbReference type="RefSeq" id="WP_267767085.1">
    <property type="nucleotide sequence ID" value="NZ_JAPNKE010000002.1"/>
</dbReference>
<dbReference type="EMBL" id="JAPNKE010000002">
    <property type="protein sequence ID" value="MCY1005412.1"/>
    <property type="molecule type" value="Genomic_DNA"/>
</dbReference>
<sequence length="146" mass="15422">MIRVALSALVLLFACTPPPAVATKRAEVPALRCSLDVPAGTEVTLHVDGATFILEPGARAPHAFSLHARAPAQRGELRQVLAPDVSIAYALEANDGGSGGSESTLVGALQVGDREFAVKCHDQDEWPGDPDASWCLAWLATIRLDR</sequence>